<gene>
    <name evidence="2" type="ORF">L873DRAFT_433739</name>
</gene>
<evidence type="ECO:0000313" key="2">
    <source>
        <dbReference type="EMBL" id="RPA90499.1"/>
    </source>
</evidence>
<evidence type="ECO:0000259" key="1">
    <source>
        <dbReference type="Pfam" id="PF25324"/>
    </source>
</evidence>
<dbReference type="EMBL" id="ML120523">
    <property type="protein sequence ID" value="RPA90499.1"/>
    <property type="molecule type" value="Genomic_DNA"/>
</dbReference>
<dbReference type="Proteomes" id="UP000276215">
    <property type="component" value="Unassembled WGS sequence"/>
</dbReference>
<reference evidence="2 3" key="1">
    <citation type="journal article" date="2018" name="Nat. Ecol. Evol.">
        <title>Pezizomycetes genomes reveal the molecular basis of ectomycorrhizal truffle lifestyle.</title>
        <authorList>
            <person name="Murat C."/>
            <person name="Payen T."/>
            <person name="Noel B."/>
            <person name="Kuo A."/>
            <person name="Morin E."/>
            <person name="Chen J."/>
            <person name="Kohler A."/>
            <person name="Krizsan K."/>
            <person name="Balestrini R."/>
            <person name="Da Silva C."/>
            <person name="Montanini B."/>
            <person name="Hainaut M."/>
            <person name="Levati E."/>
            <person name="Barry K.W."/>
            <person name="Belfiori B."/>
            <person name="Cichocki N."/>
            <person name="Clum A."/>
            <person name="Dockter R.B."/>
            <person name="Fauchery L."/>
            <person name="Guy J."/>
            <person name="Iotti M."/>
            <person name="Le Tacon F."/>
            <person name="Lindquist E.A."/>
            <person name="Lipzen A."/>
            <person name="Malagnac F."/>
            <person name="Mello A."/>
            <person name="Molinier V."/>
            <person name="Miyauchi S."/>
            <person name="Poulain J."/>
            <person name="Riccioni C."/>
            <person name="Rubini A."/>
            <person name="Sitrit Y."/>
            <person name="Splivallo R."/>
            <person name="Traeger S."/>
            <person name="Wang M."/>
            <person name="Zifcakova L."/>
            <person name="Wipf D."/>
            <person name="Zambonelli A."/>
            <person name="Paolocci F."/>
            <person name="Nowrousian M."/>
            <person name="Ottonello S."/>
            <person name="Baldrian P."/>
            <person name="Spatafora J.W."/>
            <person name="Henrissat B."/>
            <person name="Nagy L.G."/>
            <person name="Aury J.M."/>
            <person name="Wincker P."/>
            <person name="Grigoriev I.V."/>
            <person name="Bonfante P."/>
            <person name="Martin F.M."/>
        </authorList>
    </citation>
    <scope>NUCLEOTIDE SEQUENCE [LARGE SCALE GENOMIC DNA]</scope>
    <source>
        <strain evidence="2 3">120613-1</strain>
    </source>
</reference>
<proteinExistence type="predicted"/>
<sequence>MLEILYLFNNTLELSNNNRQLVRNNDQQLKCGNYNIASNGSITITKDVSLLLMTLRESRSHSATFCEGLHE</sequence>
<dbReference type="AlphaFoldDB" id="A0A3N4IWY3"/>
<protein>
    <recommendedName>
        <fullName evidence="1">DUF7881 domain-containing protein</fullName>
    </recommendedName>
</protein>
<name>A0A3N4IWY3_9PEZI</name>
<dbReference type="Pfam" id="PF25324">
    <property type="entry name" value="DUF7881"/>
    <property type="match status" value="1"/>
</dbReference>
<organism evidence="2 3">
    <name type="scientific">Choiromyces venosus 120613-1</name>
    <dbReference type="NCBI Taxonomy" id="1336337"/>
    <lineage>
        <taxon>Eukaryota</taxon>
        <taxon>Fungi</taxon>
        <taxon>Dikarya</taxon>
        <taxon>Ascomycota</taxon>
        <taxon>Pezizomycotina</taxon>
        <taxon>Pezizomycetes</taxon>
        <taxon>Pezizales</taxon>
        <taxon>Tuberaceae</taxon>
        <taxon>Choiromyces</taxon>
    </lineage>
</organism>
<evidence type="ECO:0000313" key="3">
    <source>
        <dbReference type="Proteomes" id="UP000276215"/>
    </source>
</evidence>
<feature type="domain" description="DUF7881" evidence="1">
    <location>
        <begin position="1"/>
        <end position="43"/>
    </location>
</feature>
<keyword evidence="3" id="KW-1185">Reference proteome</keyword>
<dbReference type="InterPro" id="IPR057203">
    <property type="entry name" value="DUF7881"/>
</dbReference>
<accession>A0A3N4IWY3</accession>